<dbReference type="EMBL" id="JAAARO010000020">
    <property type="protein sequence ID" value="KAF5729929.1"/>
    <property type="molecule type" value="Genomic_DNA"/>
</dbReference>
<reference evidence="2 3" key="1">
    <citation type="journal article" date="2020" name="Nat. Commun.">
        <title>Genome of Tripterygium wilfordii and identification of cytochrome P450 involved in triptolide biosynthesis.</title>
        <authorList>
            <person name="Tu L."/>
            <person name="Su P."/>
            <person name="Zhang Z."/>
            <person name="Gao L."/>
            <person name="Wang J."/>
            <person name="Hu T."/>
            <person name="Zhou J."/>
            <person name="Zhang Y."/>
            <person name="Zhao Y."/>
            <person name="Liu Y."/>
            <person name="Song Y."/>
            <person name="Tong Y."/>
            <person name="Lu Y."/>
            <person name="Yang J."/>
            <person name="Xu C."/>
            <person name="Jia M."/>
            <person name="Peters R.J."/>
            <person name="Huang L."/>
            <person name="Gao W."/>
        </authorList>
    </citation>
    <scope>NUCLEOTIDE SEQUENCE [LARGE SCALE GENOMIC DNA]</scope>
    <source>
        <strain evidence="3">cv. XIE 37</strain>
        <tissue evidence="2">Leaf</tissue>
    </source>
</reference>
<name>A0A7J7C719_TRIWF</name>
<proteinExistence type="predicted"/>
<comment type="caution">
    <text evidence="2">The sequence shown here is derived from an EMBL/GenBank/DDBJ whole genome shotgun (WGS) entry which is preliminary data.</text>
</comment>
<dbReference type="Proteomes" id="UP000593562">
    <property type="component" value="Unassembled WGS sequence"/>
</dbReference>
<evidence type="ECO:0000313" key="2">
    <source>
        <dbReference type="EMBL" id="KAF5729929.1"/>
    </source>
</evidence>
<evidence type="ECO:0000256" key="1">
    <source>
        <dbReference type="SAM" id="SignalP"/>
    </source>
</evidence>
<keyword evidence="1" id="KW-0732">Signal</keyword>
<sequence>MPSFHTSWSSSFPLIALAFTIISKSMAQSYGPPAFRPSPWQLAHATFYGDETASETMGMWNQ</sequence>
<dbReference type="AlphaFoldDB" id="A0A7J7C719"/>
<organism evidence="2 3">
    <name type="scientific">Tripterygium wilfordii</name>
    <name type="common">Thunder God vine</name>
    <dbReference type="NCBI Taxonomy" id="458696"/>
    <lineage>
        <taxon>Eukaryota</taxon>
        <taxon>Viridiplantae</taxon>
        <taxon>Streptophyta</taxon>
        <taxon>Embryophyta</taxon>
        <taxon>Tracheophyta</taxon>
        <taxon>Spermatophyta</taxon>
        <taxon>Magnoliopsida</taxon>
        <taxon>eudicotyledons</taxon>
        <taxon>Gunneridae</taxon>
        <taxon>Pentapetalae</taxon>
        <taxon>rosids</taxon>
        <taxon>fabids</taxon>
        <taxon>Celastrales</taxon>
        <taxon>Celastraceae</taxon>
        <taxon>Tripterygium</taxon>
    </lineage>
</organism>
<evidence type="ECO:0000313" key="3">
    <source>
        <dbReference type="Proteomes" id="UP000593562"/>
    </source>
</evidence>
<accession>A0A7J7C719</accession>
<keyword evidence="3" id="KW-1185">Reference proteome</keyword>
<feature type="chain" id="PRO_5029707625" evidence="1">
    <location>
        <begin position="28"/>
        <end position="62"/>
    </location>
</feature>
<feature type="signal peptide" evidence="1">
    <location>
        <begin position="1"/>
        <end position="27"/>
    </location>
</feature>
<gene>
    <name evidence="2" type="ORF">HS088_TW20G00296</name>
</gene>
<protein>
    <submittedName>
        <fullName evidence="2">Putative Alpha-expansin 7</fullName>
    </submittedName>
</protein>
<dbReference type="InParanoid" id="A0A7J7C719"/>